<protein>
    <submittedName>
        <fullName evidence="1">Uncharacterized protein</fullName>
    </submittedName>
</protein>
<gene>
    <name evidence="1" type="ORF">S06H3_25768</name>
</gene>
<name>X1NZ61_9ZZZZ</name>
<dbReference type="EMBL" id="BARV01014847">
    <property type="protein sequence ID" value="GAI23944.1"/>
    <property type="molecule type" value="Genomic_DNA"/>
</dbReference>
<proteinExistence type="predicted"/>
<evidence type="ECO:0000313" key="1">
    <source>
        <dbReference type="EMBL" id="GAI23944.1"/>
    </source>
</evidence>
<dbReference type="AlphaFoldDB" id="X1NZ61"/>
<organism evidence="1">
    <name type="scientific">marine sediment metagenome</name>
    <dbReference type="NCBI Taxonomy" id="412755"/>
    <lineage>
        <taxon>unclassified sequences</taxon>
        <taxon>metagenomes</taxon>
        <taxon>ecological metagenomes</taxon>
    </lineage>
</organism>
<sequence length="108" mass="12337">MAPNYYFGRPAEKMSCHESIEANLKLAEEAIEVAKLLYGKYVKEYRTIICPHIHVQLFGRHYYFGDPDDSEKFEKAGVHSGPTKCGHIVGNAARWTMEILLDKCTVRC</sequence>
<reference evidence="1" key="1">
    <citation type="journal article" date="2014" name="Front. Microbiol.">
        <title>High frequency of phylogenetically diverse reductive dehalogenase-homologous genes in deep subseafloor sedimentary metagenomes.</title>
        <authorList>
            <person name="Kawai M."/>
            <person name="Futagami T."/>
            <person name="Toyoda A."/>
            <person name="Takaki Y."/>
            <person name="Nishi S."/>
            <person name="Hori S."/>
            <person name="Arai W."/>
            <person name="Tsubouchi T."/>
            <person name="Morono Y."/>
            <person name="Uchiyama I."/>
            <person name="Ito T."/>
            <person name="Fujiyama A."/>
            <person name="Inagaki F."/>
            <person name="Takami H."/>
        </authorList>
    </citation>
    <scope>NUCLEOTIDE SEQUENCE</scope>
    <source>
        <strain evidence="1">Expedition CK06-06</strain>
    </source>
</reference>
<comment type="caution">
    <text evidence="1">The sequence shown here is derived from an EMBL/GenBank/DDBJ whole genome shotgun (WGS) entry which is preliminary data.</text>
</comment>
<accession>X1NZ61</accession>